<dbReference type="EMBL" id="MCGO01000183">
    <property type="protein sequence ID" value="ORY22254.1"/>
    <property type="molecule type" value="Genomic_DNA"/>
</dbReference>
<organism evidence="1 2">
    <name type="scientific">Rhizoclosmatium globosum</name>
    <dbReference type="NCBI Taxonomy" id="329046"/>
    <lineage>
        <taxon>Eukaryota</taxon>
        <taxon>Fungi</taxon>
        <taxon>Fungi incertae sedis</taxon>
        <taxon>Chytridiomycota</taxon>
        <taxon>Chytridiomycota incertae sedis</taxon>
        <taxon>Chytridiomycetes</taxon>
        <taxon>Chytridiales</taxon>
        <taxon>Chytriomycetaceae</taxon>
        <taxon>Rhizoclosmatium</taxon>
    </lineage>
</organism>
<gene>
    <name evidence="1" type="ORF">BCR33DRAFT_638506</name>
</gene>
<name>A0A1Y2AIF4_9FUNG</name>
<dbReference type="AlphaFoldDB" id="A0A1Y2AIF4"/>
<proteinExistence type="predicted"/>
<sequence length="221" mass="25102">IKNAFYELGPRFCIHAAIPADQMHSIPLGVFGKHLWPITLKLVEGQNDGGLDVLDSRFKRIPPYPGFSRFKNSVSSLSFLTKKDYESIMMGLLPCLFGLISSDVILCLRTLIDTFMMIKSASHTENSIGVLENNLVLLHEQLNVFRAQKSMKFPKMHILASFPRNIRRFGAADSYGTEFLESTQRLNVVEAYEGTNHKNSEEQMIRAVTRKDKVHRMKAIL</sequence>
<protein>
    <submittedName>
        <fullName evidence="1">Uncharacterized protein</fullName>
    </submittedName>
</protein>
<comment type="caution">
    <text evidence="1">The sequence shown here is derived from an EMBL/GenBank/DDBJ whole genome shotgun (WGS) entry which is preliminary data.</text>
</comment>
<dbReference type="OrthoDB" id="3247550at2759"/>
<reference evidence="1 2" key="1">
    <citation type="submission" date="2016-07" db="EMBL/GenBank/DDBJ databases">
        <title>Pervasive Adenine N6-methylation of Active Genes in Fungi.</title>
        <authorList>
            <consortium name="DOE Joint Genome Institute"/>
            <person name="Mondo S.J."/>
            <person name="Dannebaum R.O."/>
            <person name="Kuo R.C."/>
            <person name="Labutti K."/>
            <person name="Haridas S."/>
            <person name="Kuo A."/>
            <person name="Salamov A."/>
            <person name="Ahrendt S.R."/>
            <person name="Lipzen A."/>
            <person name="Sullivan W."/>
            <person name="Andreopoulos W.B."/>
            <person name="Clum A."/>
            <person name="Lindquist E."/>
            <person name="Daum C."/>
            <person name="Ramamoorthy G.K."/>
            <person name="Gryganskyi A."/>
            <person name="Culley D."/>
            <person name="Magnuson J.K."/>
            <person name="James T.Y."/>
            <person name="O'Malley M.A."/>
            <person name="Stajich J.E."/>
            <person name="Spatafora J.W."/>
            <person name="Visel A."/>
            <person name="Grigoriev I.V."/>
        </authorList>
    </citation>
    <scope>NUCLEOTIDE SEQUENCE [LARGE SCALE GENOMIC DNA]</scope>
    <source>
        <strain evidence="1 2">JEL800</strain>
    </source>
</reference>
<keyword evidence="2" id="KW-1185">Reference proteome</keyword>
<feature type="non-terminal residue" evidence="1">
    <location>
        <position position="1"/>
    </location>
</feature>
<dbReference type="Proteomes" id="UP000193642">
    <property type="component" value="Unassembled WGS sequence"/>
</dbReference>
<accession>A0A1Y2AIF4</accession>
<evidence type="ECO:0000313" key="1">
    <source>
        <dbReference type="EMBL" id="ORY22254.1"/>
    </source>
</evidence>
<feature type="non-terminal residue" evidence="1">
    <location>
        <position position="221"/>
    </location>
</feature>
<evidence type="ECO:0000313" key="2">
    <source>
        <dbReference type="Proteomes" id="UP000193642"/>
    </source>
</evidence>